<sequence>MVPTNNASARQSNVLDRVPPSVRTPRFVFGSTAPSSSASQFAATPRFRFPESEAQVSDVDADLSDVAPSSSALTEAERQTENLPYQYAREDVIQDSNSDEEELLFQDDPTASPFEPYTQIGDAEGGYDIDAEIDSIFPPTPERRKAKRRRVSYSAPKNPTEDPISSCPSPSAASPSSPSSPTRSPASYFAAPPTPSRQVTSPEPATPLPPSNTTFNCLPSSSTNPRRFLLHATSSTPISMHFSQSPQARPTTAPTSTQRRQPHFILPPTPSRPSENPHNSQPVDQGFAVPGRPRRSTSTTTTTPNCIPGGMAASVRGWLLEAEAAKNASQFTTNTQANNTKGPRAMQMRPPKQPNNYHLITTVVNVQHQSLHADGHTTYTTGHPAPTTLITTIPINTPPPMATIDRSTGGTSTSTEPSSTIAGLQLPVLPATRKVLLFGAPISIPPSSVHTRSSSNTPTRIPRLNESSVLNPAPPLSLSKGDKVGIRRGLVWEMELEEFGLMVASRRPKRGGGERERIEGLEDAATKPAGTRRRDVGIEKWVVGVEWDIL</sequence>
<dbReference type="OrthoDB" id="5389296at2759"/>
<evidence type="ECO:0000256" key="1">
    <source>
        <dbReference type="SAM" id="MobiDB-lite"/>
    </source>
</evidence>
<feature type="region of interest" description="Disordered" evidence="1">
    <location>
        <begin position="1"/>
        <end position="222"/>
    </location>
</feature>
<feature type="compositionally biased region" description="Polar residues" evidence="1">
    <location>
        <begin position="447"/>
        <end position="470"/>
    </location>
</feature>
<feature type="compositionally biased region" description="Low complexity" evidence="1">
    <location>
        <begin position="163"/>
        <end position="187"/>
    </location>
</feature>
<proteinExistence type="predicted"/>
<organism evidence="2 3">
    <name type="scientific">Emergomyces africanus</name>
    <dbReference type="NCBI Taxonomy" id="1955775"/>
    <lineage>
        <taxon>Eukaryota</taxon>
        <taxon>Fungi</taxon>
        <taxon>Dikarya</taxon>
        <taxon>Ascomycota</taxon>
        <taxon>Pezizomycotina</taxon>
        <taxon>Eurotiomycetes</taxon>
        <taxon>Eurotiomycetidae</taxon>
        <taxon>Onygenales</taxon>
        <taxon>Ajellomycetaceae</taxon>
        <taxon>Emergomyces</taxon>
    </lineage>
</organism>
<evidence type="ECO:0000313" key="3">
    <source>
        <dbReference type="Proteomes" id="UP000091918"/>
    </source>
</evidence>
<feature type="region of interest" description="Disordered" evidence="1">
    <location>
        <begin position="239"/>
        <end position="309"/>
    </location>
</feature>
<feature type="region of interest" description="Disordered" evidence="1">
    <location>
        <begin position="447"/>
        <end position="476"/>
    </location>
</feature>
<feature type="compositionally biased region" description="Polar residues" evidence="1">
    <location>
        <begin position="32"/>
        <end position="42"/>
    </location>
</feature>
<comment type="caution">
    <text evidence="2">The sequence shown here is derived from an EMBL/GenBank/DDBJ whole genome shotgun (WGS) entry which is preliminary data.</text>
</comment>
<name>A0A1B7P5L3_9EURO</name>
<dbReference type="Proteomes" id="UP000091918">
    <property type="component" value="Unassembled WGS sequence"/>
</dbReference>
<feature type="compositionally biased region" description="Polar residues" evidence="1">
    <location>
        <begin position="1"/>
        <end position="14"/>
    </location>
</feature>
<protein>
    <submittedName>
        <fullName evidence="2">Uncharacterized protein</fullName>
    </submittedName>
</protein>
<dbReference type="STRING" id="1658172.A0A1B7P5L3"/>
<evidence type="ECO:0000313" key="2">
    <source>
        <dbReference type="EMBL" id="OAX84278.1"/>
    </source>
</evidence>
<feature type="compositionally biased region" description="Low complexity" evidence="1">
    <location>
        <begin position="64"/>
        <end position="73"/>
    </location>
</feature>
<keyword evidence="3" id="KW-1185">Reference proteome</keyword>
<feature type="compositionally biased region" description="Polar residues" evidence="1">
    <location>
        <begin position="211"/>
        <end position="222"/>
    </location>
</feature>
<accession>A0A1B7P5L3</accession>
<feature type="compositionally biased region" description="Polar residues" evidence="1">
    <location>
        <begin position="272"/>
        <end position="283"/>
    </location>
</feature>
<reference evidence="2 3" key="1">
    <citation type="submission" date="2015-07" db="EMBL/GenBank/DDBJ databases">
        <title>Emmonsia species relationships and genome sequence.</title>
        <authorList>
            <person name="Cuomo C.A."/>
            <person name="Schwartz I.S."/>
            <person name="Kenyon C."/>
            <person name="de Hoog G.S."/>
            <person name="Govender N.P."/>
            <person name="Botha A."/>
            <person name="Moreno L."/>
            <person name="de Vries M."/>
            <person name="Munoz J.F."/>
            <person name="Stielow J.B."/>
        </authorList>
    </citation>
    <scope>NUCLEOTIDE SEQUENCE [LARGE SCALE GENOMIC DNA]</scope>
    <source>
        <strain evidence="2 3">CBS 136260</strain>
    </source>
</reference>
<gene>
    <name evidence="2" type="ORF">ACJ72_01343</name>
</gene>
<feature type="compositionally biased region" description="Polar residues" evidence="1">
    <location>
        <begin position="239"/>
        <end position="259"/>
    </location>
</feature>
<dbReference type="AlphaFoldDB" id="A0A1B7P5L3"/>
<dbReference type="EMBL" id="LGUA01000089">
    <property type="protein sequence ID" value="OAX84278.1"/>
    <property type="molecule type" value="Genomic_DNA"/>
</dbReference>